<gene>
    <name evidence="1" type="ORF">BD311DRAFT_367877</name>
</gene>
<reference evidence="1" key="1">
    <citation type="submission" date="2019-01" db="EMBL/GenBank/DDBJ databases">
        <title>Draft genome sequences of three monokaryotic isolates of the white-rot basidiomycete fungus Dichomitus squalens.</title>
        <authorList>
            <consortium name="DOE Joint Genome Institute"/>
            <person name="Lopez S.C."/>
            <person name="Andreopoulos B."/>
            <person name="Pangilinan J."/>
            <person name="Lipzen A."/>
            <person name="Riley R."/>
            <person name="Ahrendt S."/>
            <person name="Ng V."/>
            <person name="Barry K."/>
            <person name="Daum C."/>
            <person name="Grigoriev I.V."/>
            <person name="Hilden K.S."/>
            <person name="Makela M.R."/>
            <person name="de Vries R.P."/>
        </authorList>
    </citation>
    <scope>NUCLEOTIDE SEQUENCE [LARGE SCALE GENOMIC DNA]</scope>
    <source>
        <strain evidence="1">OM18370.1</strain>
    </source>
</reference>
<accession>A0A4V2K055</accession>
<organism evidence="1">
    <name type="scientific">Dichomitus squalens</name>
    <dbReference type="NCBI Taxonomy" id="114155"/>
    <lineage>
        <taxon>Eukaryota</taxon>
        <taxon>Fungi</taxon>
        <taxon>Dikarya</taxon>
        <taxon>Basidiomycota</taxon>
        <taxon>Agaricomycotina</taxon>
        <taxon>Agaricomycetes</taxon>
        <taxon>Polyporales</taxon>
        <taxon>Polyporaceae</taxon>
        <taxon>Dichomitus</taxon>
    </lineage>
</organism>
<sequence>MILYVAVKHSIDIDDDNNKISVWHSLLLRNQRRTLRFHLRRSHGRRIRILHPIPFSTPAQVVQALTDILPWRERSKLGDNHAHTTPLASLSAFRTGLRKPGQTLGERTVVSVSLLSPRIPRGQRTFRCLVTRT</sequence>
<protein>
    <submittedName>
        <fullName evidence="1">Uncharacterized protein</fullName>
    </submittedName>
</protein>
<dbReference type="EMBL" id="ML143429">
    <property type="protein sequence ID" value="TBU27663.1"/>
    <property type="molecule type" value="Genomic_DNA"/>
</dbReference>
<dbReference type="Proteomes" id="UP000292957">
    <property type="component" value="Unassembled WGS sequence"/>
</dbReference>
<dbReference type="AlphaFoldDB" id="A0A4V2K055"/>
<evidence type="ECO:0000313" key="1">
    <source>
        <dbReference type="EMBL" id="TBU27663.1"/>
    </source>
</evidence>
<proteinExistence type="predicted"/>
<name>A0A4V2K055_9APHY</name>
<dbReference type="OrthoDB" id="3515175at2759"/>